<dbReference type="KEGG" id="amog:QRX60_27810"/>
<evidence type="ECO:0000313" key="2">
    <source>
        <dbReference type="EMBL" id="WIX97886.1"/>
    </source>
</evidence>
<protein>
    <submittedName>
        <fullName evidence="2">Uncharacterized protein</fullName>
    </submittedName>
</protein>
<proteinExistence type="predicted"/>
<evidence type="ECO:0000256" key="1">
    <source>
        <dbReference type="SAM" id="MobiDB-lite"/>
    </source>
</evidence>
<organism evidence="2 3">
    <name type="scientific">Amycolatopsis mongoliensis</name>
    <dbReference type="NCBI Taxonomy" id="715475"/>
    <lineage>
        <taxon>Bacteria</taxon>
        <taxon>Bacillati</taxon>
        <taxon>Actinomycetota</taxon>
        <taxon>Actinomycetes</taxon>
        <taxon>Pseudonocardiales</taxon>
        <taxon>Pseudonocardiaceae</taxon>
        <taxon>Amycolatopsis</taxon>
    </lineage>
</organism>
<dbReference type="AlphaFoldDB" id="A0A9Y2NAY4"/>
<reference evidence="2 3" key="1">
    <citation type="submission" date="2023-06" db="EMBL/GenBank/DDBJ databases">
        <authorList>
            <person name="Oyuntsetseg B."/>
            <person name="Kim S.B."/>
        </authorList>
    </citation>
    <scope>NUCLEOTIDE SEQUENCE [LARGE SCALE GENOMIC DNA]</scope>
    <source>
        <strain evidence="2 3">4-36</strain>
    </source>
</reference>
<evidence type="ECO:0000313" key="3">
    <source>
        <dbReference type="Proteomes" id="UP001239397"/>
    </source>
</evidence>
<dbReference type="Proteomes" id="UP001239397">
    <property type="component" value="Chromosome"/>
</dbReference>
<feature type="compositionally biased region" description="Basic and acidic residues" evidence="1">
    <location>
        <begin position="144"/>
        <end position="155"/>
    </location>
</feature>
<accession>A0A9Y2NAY4</accession>
<name>A0A9Y2NAY4_9PSEU</name>
<gene>
    <name evidence="2" type="ORF">QRX60_27810</name>
</gene>
<feature type="region of interest" description="Disordered" evidence="1">
    <location>
        <begin position="144"/>
        <end position="167"/>
    </location>
</feature>
<sequence>MTGELTEHEPSRRQRLDVLTRIVQAEPAAAGLPVVPGERPVGVAGALASVGLPDLHGVLVEWRQHALLLDGGQEAWGDDPHREVPEAAAFSRLLNETGTAMSEAMRKILTAAGLEVTAGGNEYVPGELLVTRRLAPSPWQARCDARAGRRRESMRPARNARHAADDS</sequence>
<dbReference type="EMBL" id="CP127295">
    <property type="protein sequence ID" value="WIX97886.1"/>
    <property type="molecule type" value="Genomic_DNA"/>
</dbReference>
<keyword evidence="3" id="KW-1185">Reference proteome</keyword>
<dbReference type="RefSeq" id="WP_285994377.1">
    <property type="nucleotide sequence ID" value="NZ_CP127295.1"/>
</dbReference>